<evidence type="ECO:0000259" key="2">
    <source>
        <dbReference type="Pfam" id="PF00725"/>
    </source>
</evidence>
<protein>
    <recommendedName>
        <fullName evidence="5">3-hydroxyacyl-CoA dehydrogenase NAD binding domain-containing protein</fullName>
    </recommendedName>
</protein>
<dbReference type="Gene3D" id="3.40.50.720">
    <property type="entry name" value="NAD(P)-binding Rossmann-like Domain"/>
    <property type="match status" value="1"/>
</dbReference>
<dbReference type="InterPro" id="IPR036291">
    <property type="entry name" value="NAD(P)-bd_dom_sf"/>
</dbReference>
<dbReference type="Pfam" id="PF02737">
    <property type="entry name" value="3HCDH_N"/>
    <property type="match status" value="1"/>
</dbReference>
<evidence type="ECO:0000256" key="1">
    <source>
        <dbReference type="ARBA" id="ARBA00023002"/>
    </source>
</evidence>
<evidence type="ECO:0000313" key="4">
    <source>
        <dbReference type="EMBL" id="KKM19727.1"/>
    </source>
</evidence>
<accession>A0A0F9HX43</accession>
<dbReference type="PANTHER" id="PTHR48075:SF5">
    <property type="entry name" value="3-HYDROXYBUTYRYL-COA DEHYDROGENASE"/>
    <property type="match status" value="1"/>
</dbReference>
<name>A0A0F9HX43_9ZZZZ</name>
<feature type="domain" description="3-hydroxyacyl-CoA dehydrogenase C-terminal" evidence="2">
    <location>
        <begin position="198"/>
        <end position="294"/>
    </location>
</feature>
<keyword evidence="1" id="KW-0560">Oxidoreductase</keyword>
<dbReference type="InterPro" id="IPR006108">
    <property type="entry name" value="3HC_DH_C"/>
</dbReference>
<reference evidence="4" key="1">
    <citation type="journal article" date="2015" name="Nature">
        <title>Complex archaea that bridge the gap between prokaryotes and eukaryotes.</title>
        <authorList>
            <person name="Spang A."/>
            <person name="Saw J.H."/>
            <person name="Jorgensen S.L."/>
            <person name="Zaremba-Niedzwiedzka K."/>
            <person name="Martijn J."/>
            <person name="Lind A.E."/>
            <person name="van Eijk R."/>
            <person name="Schleper C."/>
            <person name="Guy L."/>
            <person name="Ettema T.J."/>
        </authorList>
    </citation>
    <scope>NUCLEOTIDE SEQUENCE</scope>
</reference>
<dbReference type="GO" id="GO:0006631">
    <property type="term" value="P:fatty acid metabolic process"/>
    <property type="evidence" value="ECO:0007669"/>
    <property type="project" value="InterPro"/>
</dbReference>
<dbReference type="InterPro" id="IPR013328">
    <property type="entry name" value="6PGD_dom2"/>
</dbReference>
<dbReference type="EMBL" id="LAZR01013922">
    <property type="protein sequence ID" value="KKM19727.1"/>
    <property type="molecule type" value="Genomic_DNA"/>
</dbReference>
<dbReference type="Pfam" id="PF00725">
    <property type="entry name" value="3HCDH"/>
    <property type="match status" value="1"/>
</dbReference>
<dbReference type="InterPro" id="IPR006176">
    <property type="entry name" value="3-OHacyl-CoA_DH_NAD-bd"/>
</dbReference>
<proteinExistence type="predicted"/>
<dbReference type="InterPro" id="IPR008927">
    <property type="entry name" value="6-PGluconate_DH-like_C_sf"/>
</dbReference>
<sequence>MIDISNFKEFSVIGAGTMGREIAQVAIMSNQFEKVKLWSRTQKTLDIAAKFIDAGLNKLESKGLLGENSVKNILDKLVIERDFKKASNADFIVETVPEFMDLKQSTFKKLGDYAPKHTILATNTSTMSITEIASTSGRPDKVVGMHFFIPIPVLELIELIKGEKTSDETFEISAAIGESLPCIRGKKFIARIEKESPGFIVNRLTITSGAYIDWLTDVAMEKKIQWQDLNEDFIVPKQMGILAKRDYLGLDVICNAAKYFEEKISPDFATGKALTKLIDEGNLGRKTGKGFLEWTEDGRPITHGAKKANLGNLECFMALQMNEGCRLLEEGIVSSYETIDKTMIAGMRSRGPFELGKDKYQEWCKLLDDFAEKSGKNYFRPTNLMSSGDFLKYK</sequence>
<evidence type="ECO:0000259" key="3">
    <source>
        <dbReference type="Pfam" id="PF02737"/>
    </source>
</evidence>
<feature type="domain" description="3-hydroxyacyl-CoA dehydrogenase NAD binding" evidence="3">
    <location>
        <begin position="11"/>
        <end position="179"/>
    </location>
</feature>
<gene>
    <name evidence="4" type="ORF">LCGC14_1652690</name>
</gene>
<dbReference type="GO" id="GO:0070403">
    <property type="term" value="F:NAD+ binding"/>
    <property type="evidence" value="ECO:0007669"/>
    <property type="project" value="InterPro"/>
</dbReference>
<dbReference type="AlphaFoldDB" id="A0A0F9HX43"/>
<dbReference type="SUPFAM" id="SSF51735">
    <property type="entry name" value="NAD(P)-binding Rossmann-fold domains"/>
    <property type="match status" value="1"/>
</dbReference>
<dbReference type="Gene3D" id="1.10.1040.10">
    <property type="entry name" value="N-(1-d-carboxylethyl)-l-norvaline Dehydrogenase, domain 2"/>
    <property type="match status" value="2"/>
</dbReference>
<organism evidence="4">
    <name type="scientific">marine sediment metagenome</name>
    <dbReference type="NCBI Taxonomy" id="412755"/>
    <lineage>
        <taxon>unclassified sequences</taxon>
        <taxon>metagenomes</taxon>
        <taxon>ecological metagenomes</taxon>
    </lineage>
</organism>
<dbReference type="GO" id="GO:0016616">
    <property type="term" value="F:oxidoreductase activity, acting on the CH-OH group of donors, NAD or NADP as acceptor"/>
    <property type="evidence" value="ECO:0007669"/>
    <property type="project" value="InterPro"/>
</dbReference>
<comment type="caution">
    <text evidence="4">The sequence shown here is derived from an EMBL/GenBank/DDBJ whole genome shotgun (WGS) entry which is preliminary data.</text>
</comment>
<dbReference type="SUPFAM" id="SSF48179">
    <property type="entry name" value="6-phosphogluconate dehydrogenase C-terminal domain-like"/>
    <property type="match status" value="2"/>
</dbReference>
<evidence type="ECO:0008006" key="5">
    <source>
        <dbReference type="Google" id="ProtNLM"/>
    </source>
</evidence>
<dbReference type="PANTHER" id="PTHR48075">
    <property type="entry name" value="3-HYDROXYACYL-COA DEHYDROGENASE FAMILY PROTEIN"/>
    <property type="match status" value="1"/>
</dbReference>